<sequence length="388" mass="42589">MKAIKFLPLLLLLTLLGCKKDKVDGSDIKHFQSSINDMTTSLPTIKQIKFNEALYLLKSFGVSGKNDIEKLNNLAKKINGKNVNEIFQLADEVAKQNNIDWDSTEPPSLGQMNIFKSQEPTEIDPNDVPAYALSVKLKPIDADSLSGSKAVLVVPRLVDDKGNDVNFSNAALEASMDVYSGGSIIYTAKSLMKDNHFQGIRLRFSSLVSDRIVDNQMDIKVSVKTAQNIFTKEISGVKINPNALKQNTDSEEAEEPVSLDTVRANDAKQSQDLELTHNVGDPKATIQKFLKYLDTQNLKAAYSLSDNPAWGDYGYFSNSASGFGAVKSIKVKNISTKNIDGNSATVNAVYNVTDKNDNSIVVSVNYGLNTTDNGWKIVSYDIISSQKQ</sequence>
<organism evidence="1 2">
    <name type="scientific">Riemerella columbipharyngis</name>
    <dbReference type="NCBI Taxonomy" id="1071918"/>
    <lineage>
        <taxon>Bacteria</taxon>
        <taxon>Pseudomonadati</taxon>
        <taxon>Bacteroidota</taxon>
        <taxon>Flavobacteriia</taxon>
        <taxon>Flavobacteriales</taxon>
        <taxon>Weeksellaceae</taxon>
        <taxon>Riemerella</taxon>
    </lineage>
</organism>
<dbReference type="OrthoDB" id="1451820at2"/>
<dbReference type="AlphaFoldDB" id="A0A1G7EE07"/>
<dbReference type="Proteomes" id="UP000198517">
    <property type="component" value="Unassembled WGS sequence"/>
</dbReference>
<accession>A0A1G7EE07</accession>
<dbReference type="STRING" id="1071918.SAMN05421544_11541"/>
<evidence type="ECO:0000313" key="2">
    <source>
        <dbReference type="Proteomes" id="UP000198517"/>
    </source>
</evidence>
<name>A0A1G7EE07_9FLAO</name>
<gene>
    <name evidence="1" type="ORF">SAMN05421544_11541</name>
</gene>
<dbReference type="PROSITE" id="PS51257">
    <property type="entry name" value="PROKAR_LIPOPROTEIN"/>
    <property type="match status" value="1"/>
</dbReference>
<protein>
    <recommendedName>
        <fullName evidence="3">NTF2-like N-terminal transpeptidase domain-containing protein</fullName>
    </recommendedName>
</protein>
<reference evidence="1 2" key="1">
    <citation type="submission" date="2016-10" db="EMBL/GenBank/DDBJ databases">
        <authorList>
            <person name="de Groot N.N."/>
        </authorList>
    </citation>
    <scope>NUCLEOTIDE SEQUENCE [LARGE SCALE GENOMIC DNA]</scope>
    <source>
        <strain evidence="1 2">DSM 24015</strain>
    </source>
</reference>
<keyword evidence="2" id="KW-1185">Reference proteome</keyword>
<evidence type="ECO:0000313" key="1">
    <source>
        <dbReference type="EMBL" id="SDE61913.1"/>
    </source>
</evidence>
<evidence type="ECO:0008006" key="3">
    <source>
        <dbReference type="Google" id="ProtNLM"/>
    </source>
</evidence>
<dbReference type="EMBL" id="FNAS01000015">
    <property type="protein sequence ID" value="SDE61913.1"/>
    <property type="molecule type" value="Genomic_DNA"/>
</dbReference>
<dbReference type="RefSeq" id="WP_092737365.1">
    <property type="nucleotide sequence ID" value="NZ_FNAS01000015.1"/>
</dbReference>
<proteinExistence type="predicted"/>